<gene>
    <name evidence="2" type="ORF">DXX99_06205</name>
</gene>
<protein>
    <submittedName>
        <fullName evidence="2">DUF2892 domain-containing protein</fullName>
    </submittedName>
</protein>
<evidence type="ECO:0000259" key="1">
    <source>
        <dbReference type="Pfam" id="PF11127"/>
    </source>
</evidence>
<dbReference type="AlphaFoldDB" id="A0A3D8P5D1"/>
<keyword evidence="3" id="KW-1185">Reference proteome</keyword>
<dbReference type="EMBL" id="QSLN01000007">
    <property type="protein sequence ID" value="RDV82987.1"/>
    <property type="molecule type" value="Genomic_DNA"/>
</dbReference>
<dbReference type="Pfam" id="PF11127">
    <property type="entry name" value="YgaP-like_TM"/>
    <property type="match status" value="1"/>
</dbReference>
<comment type="caution">
    <text evidence="2">The sequence shown here is derived from an EMBL/GenBank/DDBJ whole genome shotgun (WGS) entry which is preliminary data.</text>
</comment>
<dbReference type="InterPro" id="IPR021309">
    <property type="entry name" value="YgaP-like_TM"/>
</dbReference>
<dbReference type="Proteomes" id="UP000256329">
    <property type="component" value="Unassembled WGS sequence"/>
</dbReference>
<evidence type="ECO:0000313" key="3">
    <source>
        <dbReference type="Proteomes" id="UP000256329"/>
    </source>
</evidence>
<feature type="domain" description="Inner membrane protein YgaP-like transmembrane" evidence="1">
    <location>
        <begin position="13"/>
        <end position="56"/>
    </location>
</feature>
<name>A0A3D8P5D1_9THEO</name>
<evidence type="ECO:0000313" key="2">
    <source>
        <dbReference type="EMBL" id="RDV82987.1"/>
    </source>
</evidence>
<sequence>MKRIRCVLSWRERKRKIILGLVLLSLSSLAFWGPKTPWALLGLVGLLPLISGITGY</sequence>
<accession>A0A3D8P5D1</accession>
<proteinExistence type="predicted"/>
<organism evidence="2 3">
    <name type="scientific">Ammonifex thiophilus</name>
    <dbReference type="NCBI Taxonomy" id="444093"/>
    <lineage>
        <taxon>Bacteria</taxon>
        <taxon>Bacillati</taxon>
        <taxon>Bacillota</taxon>
        <taxon>Clostridia</taxon>
        <taxon>Thermoanaerobacterales</taxon>
        <taxon>Thermoanaerobacteraceae</taxon>
        <taxon>Ammonifex</taxon>
    </lineage>
</organism>
<reference evidence="2 3" key="1">
    <citation type="submission" date="2018-08" db="EMBL/GenBank/DDBJ databases">
        <title>Form III RuBisCO-mediated autotrophy in Thermodesulfobium bacteria.</title>
        <authorList>
            <person name="Toshchakov S.V."/>
            <person name="Kublanov I.V."/>
            <person name="Frolov E."/>
            <person name="Bonch-Osmolovskaya E.A."/>
            <person name="Tourova T.P."/>
            <person name="Chernych N.A."/>
            <person name="Lebedinsky A.V."/>
        </authorList>
    </citation>
    <scope>NUCLEOTIDE SEQUENCE [LARGE SCALE GENOMIC DNA]</scope>
    <source>
        <strain evidence="2 3">SR</strain>
    </source>
</reference>